<evidence type="ECO:0000313" key="1">
    <source>
        <dbReference type="EMBL" id="QTA90422.1"/>
    </source>
</evidence>
<keyword evidence="2" id="KW-1185">Reference proteome</keyword>
<dbReference type="Proteomes" id="UP000663722">
    <property type="component" value="Chromosome"/>
</dbReference>
<protein>
    <submittedName>
        <fullName evidence="1">Uncharacterized protein</fullName>
    </submittedName>
</protein>
<name>A0A975BS42_9BACT</name>
<dbReference type="EMBL" id="CP061800">
    <property type="protein sequence ID" value="QTA90422.1"/>
    <property type="molecule type" value="Genomic_DNA"/>
</dbReference>
<evidence type="ECO:0000313" key="2">
    <source>
        <dbReference type="Proteomes" id="UP000663722"/>
    </source>
</evidence>
<dbReference type="AlphaFoldDB" id="A0A975BS42"/>
<reference evidence="1" key="1">
    <citation type="journal article" date="2021" name="Microb. Physiol.">
        <title>Proteogenomic Insights into the Physiology of Marine, Sulfate-Reducing, Filamentous Desulfonema limicola and Desulfonema magnum.</title>
        <authorList>
            <person name="Schnaars V."/>
            <person name="Wohlbrand L."/>
            <person name="Scheve S."/>
            <person name="Hinrichs C."/>
            <person name="Reinhardt R."/>
            <person name="Rabus R."/>
        </authorList>
    </citation>
    <scope>NUCLEOTIDE SEQUENCE</scope>
    <source>
        <strain evidence="1">4be13</strain>
    </source>
</reference>
<dbReference type="KEGG" id="dmm:dnm_064830"/>
<proteinExistence type="predicted"/>
<gene>
    <name evidence="1" type="ORF">dnm_064830</name>
</gene>
<accession>A0A975BS42</accession>
<sequence>MSIDRKVFADSGFRVKIERYSSSDFPRNDGELKCENSA</sequence>
<organism evidence="1 2">
    <name type="scientific">Desulfonema magnum</name>
    <dbReference type="NCBI Taxonomy" id="45655"/>
    <lineage>
        <taxon>Bacteria</taxon>
        <taxon>Pseudomonadati</taxon>
        <taxon>Thermodesulfobacteriota</taxon>
        <taxon>Desulfobacteria</taxon>
        <taxon>Desulfobacterales</taxon>
        <taxon>Desulfococcaceae</taxon>
        <taxon>Desulfonema</taxon>
    </lineage>
</organism>